<accession>A0A2W4UMK8</accession>
<dbReference type="AlphaFoldDB" id="A0A2W4UMK8"/>
<dbReference type="SMART" id="SM00563">
    <property type="entry name" value="PlsC"/>
    <property type="match status" value="1"/>
</dbReference>
<proteinExistence type="predicted"/>
<reference evidence="3" key="1">
    <citation type="submission" date="2018-04" db="EMBL/GenBank/DDBJ databases">
        <authorList>
            <person name="Cornet L."/>
        </authorList>
    </citation>
    <scope>NUCLEOTIDE SEQUENCE [LARGE SCALE GENOMIC DNA]</scope>
</reference>
<keyword evidence="2" id="KW-0808">Transferase</keyword>
<dbReference type="InterPro" id="IPR002123">
    <property type="entry name" value="Plipid/glycerol_acylTrfase"/>
</dbReference>
<dbReference type="EMBL" id="QBMC01000019">
    <property type="protein sequence ID" value="PZO21652.1"/>
    <property type="molecule type" value="Genomic_DNA"/>
</dbReference>
<comment type="caution">
    <text evidence="2">The sequence shown here is derived from an EMBL/GenBank/DDBJ whole genome shotgun (WGS) entry which is preliminary data.</text>
</comment>
<evidence type="ECO:0000313" key="3">
    <source>
        <dbReference type="Proteomes" id="UP000249354"/>
    </source>
</evidence>
<dbReference type="Proteomes" id="UP000249354">
    <property type="component" value="Unassembled WGS sequence"/>
</dbReference>
<evidence type="ECO:0000313" key="2">
    <source>
        <dbReference type="EMBL" id="PZO21652.1"/>
    </source>
</evidence>
<keyword evidence="2" id="KW-0012">Acyltransferase</keyword>
<gene>
    <name evidence="2" type="ORF">DCF25_04750</name>
</gene>
<feature type="domain" description="Phospholipid/glycerol acyltransferase" evidence="1">
    <location>
        <begin position="72"/>
        <end position="217"/>
    </location>
</feature>
<reference evidence="2 3" key="2">
    <citation type="submission" date="2018-06" db="EMBL/GenBank/DDBJ databases">
        <title>Metagenomic assembly of (sub)arctic Cyanobacteria and their associated microbiome from non-axenic cultures.</title>
        <authorList>
            <person name="Baurain D."/>
        </authorList>
    </citation>
    <scope>NUCLEOTIDE SEQUENCE [LARGE SCALE GENOMIC DNA]</scope>
    <source>
        <strain evidence="2">ULC129bin1</strain>
    </source>
</reference>
<organism evidence="2 3">
    <name type="scientific">Leptolyngbya foveolarum</name>
    <dbReference type="NCBI Taxonomy" id="47253"/>
    <lineage>
        <taxon>Bacteria</taxon>
        <taxon>Bacillati</taxon>
        <taxon>Cyanobacteriota</taxon>
        <taxon>Cyanophyceae</taxon>
        <taxon>Leptolyngbyales</taxon>
        <taxon>Leptolyngbyaceae</taxon>
        <taxon>Leptolyngbya group</taxon>
        <taxon>Leptolyngbya</taxon>
    </lineage>
</organism>
<name>A0A2W4UMK8_9CYAN</name>
<dbReference type="SUPFAM" id="SSF69593">
    <property type="entry name" value="Glycerol-3-phosphate (1)-acyltransferase"/>
    <property type="match status" value="1"/>
</dbReference>
<dbReference type="Pfam" id="PF01553">
    <property type="entry name" value="Acyltransferase"/>
    <property type="match status" value="1"/>
</dbReference>
<evidence type="ECO:0000259" key="1">
    <source>
        <dbReference type="SMART" id="SM00563"/>
    </source>
</evidence>
<protein>
    <submittedName>
        <fullName evidence="2">Glycerol acyltransferase</fullName>
    </submittedName>
</protein>
<sequence length="478" mass="54640">MPQTVRHVQRSLKFIPAAYNPWVMRVIHWLLPIFLRIRLRSWLPAGIDRIEVSGVDHLVDLYQQFESHQARFLMAPRHVEVDDPLSGLYLCSRAVAQAAKKRGIQLKQPVHIHFVYERGMTIWAGKLVGWLLSHIGGTPIRRGRKPDWVGLKAAKKLMLEGDMPLVVAPEGATNGHSERIGPLEPGVAQLGFWCAEDLQKAGRPETVFIVPVGIRYRYEQNNWPRLATLLTRLEKQSGLVPLDSESSEHTTPPDKDCYLRILRLGERLIETMEGFYKRCYPQKIESAAANPTANQPETFTHPEACTQRLHTLLNKALRVSEQFFNLKGNGTFVDRARQIEEASWNYIYREDLPELDQLSPLERGLADWAAQEASLRELHMRIAESFVAVDAHYLKEKPSFERCAEMTLLMSDLLARLDGEKLPGRPRLGLRWVQMTVQPPIEVNSRLAAYQTNRRSGRQAVSDLTEDIRASLEETIER</sequence>
<dbReference type="GO" id="GO:0016746">
    <property type="term" value="F:acyltransferase activity"/>
    <property type="evidence" value="ECO:0007669"/>
    <property type="project" value="UniProtKB-KW"/>
</dbReference>